<dbReference type="SUPFAM" id="SSF55073">
    <property type="entry name" value="Nucleotide cyclase"/>
    <property type="match status" value="1"/>
</dbReference>
<dbReference type="NCBIfam" id="TIGR00254">
    <property type="entry name" value="GGDEF"/>
    <property type="match status" value="1"/>
</dbReference>
<dbReference type="EC" id="2.7.7.65" evidence="1"/>
<feature type="transmembrane region" description="Helical" evidence="2">
    <location>
        <begin position="38"/>
        <end position="57"/>
    </location>
</feature>
<dbReference type="PANTHER" id="PTHR45138">
    <property type="entry name" value="REGULATORY COMPONENTS OF SENSORY TRANSDUCTION SYSTEM"/>
    <property type="match status" value="1"/>
</dbReference>
<dbReference type="Pfam" id="PF00990">
    <property type="entry name" value="GGDEF"/>
    <property type="match status" value="1"/>
</dbReference>
<keyword evidence="4" id="KW-0548">Nucleotidyltransferase</keyword>
<dbReference type="Proteomes" id="UP001596114">
    <property type="component" value="Unassembled WGS sequence"/>
</dbReference>
<dbReference type="RefSeq" id="WP_377317100.1">
    <property type="nucleotide sequence ID" value="NZ_JBHSNF010000001.1"/>
</dbReference>
<name>A0ABW0QIN8_9GAMM</name>
<dbReference type="InterPro" id="IPR043128">
    <property type="entry name" value="Rev_trsase/Diguanyl_cyclase"/>
</dbReference>
<proteinExistence type="predicted"/>
<feature type="transmembrane region" description="Helical" evidence="2">
    <location>
        <begin position="124"/>
        <end position="141"/>
    </location>
</feature>
<comment type="caution">
    <text evidence="4">The sequence shown here is derived from an EMBL/GenBank/DDBJ whole genome shotgun (WGS) entry which is preliminary data.</text>
</comment>
<reference evidence="5" key="1">
    <citation type="journal article" date="2019" name="Int. J. Syst. Evol. Microbiol.">
        <title>The Global Catalogue of Microorganisms (GCM) 10K type strain sequencing project: providing services to taxonomists for standard genome sequencing and annotation.</title>
        <authorList>
            <consortium name="The Broad Institute Genomics Platform"/>
            <consortium name="The Broad Institute Genome Sequencing Center for Infectious Disease"/>
            <person name="Wu L."/>
            <person name="Ma J."/>
        </authorList>
    </citation>
    <scope>NUCLEOTIDE SEQUENCE [LARGE SCALE GENOMIC DNA]</scope>
    <source>
        <strain evidence="5">CGMCC 1.16619</strain>
    </source>
</reference>
<evidence type="ECO:0000313" key="5">
    <source>
        <dbReference type="Proteomes" id="UP001596114"/>
    </source>
</evidence>
<dbReference type="SMART" id="SM00267">
    <property type="entry name" value="GGDEF"/>
    <property type="match status" value="1"/>
</dbReference>
<organism evidence="4 5">
    <name type="scientific">Rhodanobacter ginsengisoli</name>
    <dbReference type="NCBI Taxonomy" id="418646"/>
    <lineage>
        <taxon>Bacteria</taxon>
        <taxon>Pseudomonadati</taxon>
        <taxon>Pseudomonadota</taxon>
        <taxon>Gammaproteobacteria</taxon>
        <taxon>Lysobacterales</taxon>
        <taxon>Rhodanobacteraceae</taxon>
        <taxon>Rhodanobacter</taxon>
    </lineage>
</organism>
<dbReference type="Gene3D" id="3.30.70.270">
    <property type="match status" value="1"/>
</dbReference>
<dbReference type="InterPro" id="IPR000160">
    <property type="entry name" value="GGDEF_dom"/>
</dbReference>
<dbReference type="InterPro" id="IPR050469">
    <property type="entry name" value="Diguanylate_Cyclase"/>
</dbReference>
<dbReference type="PANTHER" id="PTHR45138:SF24">
    <property type="entry name" value="DIGUANYLATE CYCLASE DGCC-RELATED"/>
    <property type="match status" value="1"/>
</dbReference>
<dbReference type="InterPro" id="IPR029787">
    <property type="entry name" value="Nucleotide_cyclase"/>
</dbReference>
<dbReference type="CDD" id="cd01949">
    <property type="entry name" value="GGDEF"/>
    <property type="match status" value="1"/>
</dbReference>
<feature type="transmembrane region" description="Helical" evidence="2">
    <location>
        <begin position="69"/>
        <end position="87"/>
    </location>
</feature>
<evidence type="ECO:0000259" key="3">
    <source>
        <dbReference type="PROSITE" id="PS50887"/>
    </source>
</evidence>
<keyword evidence="4" id="KW-0808">Transferase</keyword>
<dbReference type="GO" id="GO:0052621">
    <property type="term" value="F:diguanylate cyclase activity"/>
    <property type="evidence" value="ECO:0007669"/>
    <property type="project" value="UniProtKB-EC"/>
</dbReference>
<sequence length="391" mass="43062">MSPDRANSAGADTQSAPPWPQRLSELFLSTDPRRRIRITQWGITVIVYASSALVVKFALRPGSADEIGYAGWCAFLVLFLTGVYVALRSGWSERFADPALTTAQMILGSIGVEWGYVLCGPARGATLYPLLLIFAFGAFSLSWRRIMWLTLLTLVSLVATVAVLETSRTGDPGGLLKTSELRLDQINVLMIIIVLPALSVTAARLSMLRYKLRSQRSALSEAMEEVQRLATHDDLTELVNRRHIQQRLAQELSRFQRHGSPFSVVIIDLDFFKRINDTHGHAFGDHVLQAFAAEAVATLRACDLIARWGGEEFLVLLPDTRAAQAATIIRRLLKRMPTMPHAGGPPLTFSAGVTECRRDEAVEDAVARADAAMYEAKASGRNAVRLKETTT</sequence>
<evidence type="ECO:0000313" key="4">
    <source>
        <dbReference type="EMBL" id="MFC5524685.1"/>
    </source>
</evidence>
<keyword evidence="2" id="KW-0472">Membrane</keyword>
<keyword evidence="2" id="KW-0812">Transmembrane</keyword>
<evidence type="ECO:0000256" key="2">
    <source>
        <dbReference type="SAM" id="Phobius"/>
    </source>
</evidence>
<evidence type="ECO:0000256" key="1">
    <source>
        <dbReference type="ARBA" id="ARBA00012528"/>
    </source>
</evidence>
<dbReference type="EMBL" id="JBHSNF010000001">
    <property type="protein sequence ID" value="MFC5524685.1"/>
    <property type="molecule type" value="Genomic_DNA"/>
</dbReference>
<feature type="transmembrane region" description="Helical" evidence="2">
    <location>
        <begin position="148"/>
        <end position="166"/>
    </location>
</feature>
<accession>A0ABW0QIN8</accession>
<feature type="transmembrane region" description="Helical" evidence="2">
    <location>
        <begin position="186"/>
        <end position="207"/>
    </location>
</feature>
<protein>
    <recommendedName>
        <fullName evidence="1">diguanylate cyclase</fullName>
        <ecNumber evidence="1">2.7.7.65</ecNumber>
    </recommendedName>
</protein>
<gene>
    <name evidence="4" type="ORF">ACFPPA_02915</name>
</gene>
<keyword evidence="2" id="KW-1133">Transmembrane helix</keyword>
<keyword evidence="5" id="KW-1185">Reference proteome</keyword>
<dbReference type="PROSITE" id="PS50887">
    <property type="entry name" value="GGDEF"/>
    <property type="match status" value="1"/>
</dbReference>
<feature type="domain" description="GGDEF" evidence="3">
    <location>
        <begin position="260"/>
        <end position="389"/>
    </location>
</feature>